<dbReference type="AlphaFoldDB" id="A0A2T2PCE9"/>
<protein>
    <submittedName>
        <fullName evidence="2">Uncharacterized protein</fullName>
    </submittedName>
</protein>
<reference evidence="2 3" key="1">
    <citation type="journal article" date="2018" name="Front. Microbiol.">
        <title>Genome-Wide Analysis of Corynespora cassiicola Leaf Fall Disease Putative Effectors.</title>
        <authorList>
            <person name="Lopez D."/>
            <person name="Ribeiro S."/>
            <person name="Label P."/>
            <person name="Fumanal B."/>
            <person name="Venisse J.S."/>
            <person name="Kohler A."/>
            <person name="de Oliveira R.R."/>
            <person name="Labutti K."/>
            <person name="Lipzen A."/>
            <person name="Lail K."/>
            <person name="Bauer D."/>
            <person name="Ohm R.A."/>
            <person name="Barry K.W."/>
            <person name="Spatafora J."/>
            <person name="Grigoriev I.V."/>
            <person name="Martin F.M."/>
            <person name="Pujade-Renaud V."/>
        </authorList>
    </citation>
    <scope>NUCLEOTIDE SEQUENCE [LARGE SCALE GENOMIC DNA]</scope>
    <source>
        <strain evidence="2 3">Philippines</strain>
    </source>
</reference>
<evidence type="ECO:0000313" key="2">
    <source>
        <dbReference type="EMBL" id="PSN75341.1"/>
    </source>
</evidence>
<proteinExistence type="predicted"/>
<evidence type="ECO:0000256" key="1">
    <source>
        <dbReference type="SAM" id="MobiDB-lite"/>
    </source>
</evidence>
<dbReference type="EMBL" id="KZ678128">
    <property type="protein sequence ID" value="PSN75341.1"/>
    <property type="molecule type" value="Genomic_DNA"/>
</dbReference>
<dbReference type="Proteomes" id="UP000240883">
    <property type="component" value="Unassembled WGS sequence"/>
</dbReference>
<name>A0A2T2PCE9_CORCC</name>
<sequence length="221" mass="25076">MATSQTEQMCAIDTFWRNNPGAINSKGSMVHFPGIDRQLPLNAIHPQGVNDPNESPPDDHSDAPPPDDHSYDPPLNDYLDPSLRDKSFLPVNHFLDWFTLAPVGQLGNEPLDQLNEPFNQLDNEPFDQLDNEPFDQLDNEPFDQLDNEPFYPLDNELFDQLNNGPFDRSENKSFGQSDNEPTAKPAPRQRGRPKGSVDTKKRAPRRSPSQIAHDKNKKSRH</sequence>
<keyword evidence="3" id="KW-1185">Reference proteome</keyword>
<organism evidence="2 3">
    <name type="scientific">Corynespora cassiicola Philippines</name>
    <dbReference type="NCBI Taxonomy" id="1448308"/>
    <lineage>
        <taxon>Eukaryota</taxon>
        <taxon>Fungi</taxon>
        <taxon>Dikarya</taxon>
        <taxon>Ascomycota</taxon>
        <taxon>Pezizomycotina</taxon>
        <taxon>Dothideomycetes</taxon>
        <taxon>Pleosporomycetidae</taxon>
        <taxon>Pleosporales</taxon>
        <taxon>Corynesporascaceae</taxon>
        <taxon>Corynespora</taxon>
    </lineage>
</organism>
<feature type="compositionally biased region" description="Acidic residues" evidence="1">
    <location>
        <begin position="124"/>
        <end position="146"/>
    </location>
</feature>
<evidence type="ECO:0000313" key="3">
    <source>
        <dbReference type="Proteomes" id="UP000240883"/>
    </source>
</evidence>
<gene>
    <name evidence="2" type="ORF">BS50DRAFT_38225</name>
</gene>
<accession>A0A2T2PCE9</accession>
<feature type="compositionally biased region" description="Basic and acidic residues" evidence="1">
    <location>
        <begin position="57"/>
        <end position="71"/>
    </location>
</feature>
<feature type="region of interest" description="Disordered" evidence="1">
    <location>
        <begin position="42"/>
        <end position="79"/>
    </location>
</feature>
<feature type="region of interest" description="Disordered" evidence="1">
    <location>
        <begin position="111"/>
        <end position="221"/>
    </location>
</feature>